<dbReference type="Proteomes" id="UP000255207">
    <property type="component" value="Unassembled WGS sequence"/>
</dbReference>
<comment type="caution">
    <text evidence="1">The sequence shown here is derived from an EMBL/GenBank/DDBJ whole genome shotgun (WGS) entry which is preliminary data.</text>
</comment>
<dbReference type="EMBL" id="QQTP01000004">
    <property type="protein sequence ID" value="RDJ26080.1"/>
    <property type="molecule type" value="Genomic_DNA"/>
</dbReference>
<sequence>MPDRAEGAIERFRHLRVERFSTDRASALGHSHARNGHVVKVLCHLALMRDPARLMRPLSPLRNVTCTAAERQFFSAPDGLQAAHLLPGQIKIDAANPWTYLRGDPARRLENLFAYVEPLHANFNKADSAAESNGLTDAFAIACRQVLVGTGAPERDIETAYLRSWLPGARQAFEAAAAQKRGKPVPPPIVYGAPGTPDFNTILNLEERAEAFADESLWNVYEQLSVLDYYKASLDDTPRELQPHNIAAILTSGP</sequence>
<gene>
    <name evidence="1" type="ORF">DWE98_09540</name>
</gene>
<evidence type="ECO:0000313" key="2">
    <source>
        <dbReference type="Proteomes" id="UP000255207"/>
    </source>
</evidence>
<dbReference type="AlphaFoldDB" id="A0A370L7E4"/>
<protein>
    <submittedName>
        <fullName evidence="1">Uncharacterized protein</fullName>
    </submittedName>
</protein>
<reference evidence="2" key="1">
    <citation type="submission" date="2018-07" db="EMBL/GenBank/DDBJ databases">
        <authorList>
            <person name="Safronova V.I."/>
            <person name="Chirak E.R."/>
            <person name="Sazanova A.L."/>
        </authorList>
    </citation>
    <scope>NUCLEOTIDE SEQUENCE [LARGE SCALE GENOMIC DNA]</scope>
    <source>
        <strain evidence="2">RCAM04685</strain>
    </source>
</reference>
<keyword evidence="2" id="KW-1185">Reference proteome</keyword>
<organism evidence="1 2">
    <name type="scientific">Bosea caraganae</name>
    <dbReference type="NCBI Taxonomy" id="2763117"/>
    <lineage>
        <taxon>Bacteria</taxon>
        <taxon>Pseudomonadati</taxon>
        <taxon>Pseudomonadota</taxon>
        <taxon>Alphaproteobacteria</taxon>
        <taxon>Hyphomicrobiales</taxon>
        <taxon>Boseaceae</taxon>
        <taxon>Bosea</taxon>
    </lineage>
</organism>
<evidence type="ECO:0000313" key="1">
    <source>
        <dbReference type="EMBL" id="RDJ26080.1"/>
    </source>
</evidence>
<accession>A0A370L7E4</accession>
<name>A0A370L7E4_9HYPH</name>
<proteinExistence type="predicted"/>